<dbReference type="InParanoid" id="A0A2P5D1Z6"/>
<dbReference type="EMBL" id="JXTC01000305">
    <property type="protein sequence ID" value="PON67329.1"/>
    <property type="molecule type" value="Genomic_DNA"/>
</dbReference>
<evidence type="ECO:0000313" key="3">
    <source>
        <dbReference type="Proteomes" id="UP000237000"/>
    </source>
</evidence>
<feature type="compositionally biased region" description="Basic and acidic residues" evidence="1">
    <location>
        <begin position="1"/>
        <end position="12"/>
    </location>
</feature>
<sequence>MTVKMEEKKNNDELISAVEGEKKVVYNKERSGASDRGFPGLKSAEAAEQESGESSEEVESPRSVGRWRRLVHSQILRIREEDSHLGEDFGERETFSANITNNNNNNNRVSSLDVVFFSRPILPCSPLGGKTTVKALH</sequence>
<dbReference type="STRING" id="63057.A0A2P5D1Z6"/>
<evidence type="ECO:0000256" key="1">
    <source>
        <dbReference type="SAM" id="MobiDB-lite"/>
    </source>
</evidence>
<keyword evidence="3" id="KW-1185">Reference proteome</keyword>
<protein>
    <submittedName>
        <fullName evidence="2">Uncharacterized protein</fullName>
    </submittedName>
</protein>
<dbReference type="AlphaFoldDB" id="A0A2P5D1Z6"/>
<dbReference type="Proteomes" id="UP000237000">
    <property type="component" value="Unassembled WGS sequence"/>
</dbReference>
<proteinExistence type="predicted"/>
<feature type="region of interest" description="Disordered" evidence="1">
    <location>
        <begin position="1"/>
        <end position="64"/>
    </location>
</feature>
<organism evidence="2 3">
    <name type="scientific">Trema orientale</name>
    <name type="common">Charcoal tree</name>
    <name type="synonym">Celtis orientalis</name>
    <dbReference type="NCBI Taxonomy" id="63057"/>
    <lineage>
        <taxon>Eukaryota</taxon>
        <taxon>Viridiplantae</taxon>
        <taxon>Streptophyta</taxon>
        <taxon>Embryophyta</taxon>
        <taxon>Tracheophyta</taxon>
        <taxon>Spermatophyta</taxon>
        <taxon>Magnoliopsida</taxon>
        <taxon>eudicotyledons</taxon>
        <taxon>Gunneridae</taxon>
        <taxon>Pentapetalae</taxon>
        <taxon>rosids</taxon>
        <taxon>fabids</taxon>
        <taxon>Rosales</taxon>
        <taxon>Cannabaceae</taxon>
        <taxon>Trema</taxon>
    </lineage>
</organism>
<feature type="compositionally biased region" description="Acidic residues" evidence="1">
    <location>
        <begin position="47"/>
        <end position="58"/>
    </location>
</feature>
<accession>A0A2P5D1Z6</accession>
<comment type="caution">
    <text evidence="2">The sequence shown here is derived from an EMBL/GenBank/DDBJ whole genome shotgun (WGS) entry which is preliminary data.</text>
</comment>
<name>A0A2P5D1Z6_TREOI</name>
<reference evidence="3" key="1">
    <citation type="submission" date="2016-06" db="EMBL/GenBank/DDBJ databases">
        <title>Parallel loss of symbiosis genes in relatives of nitrogen-fixing non-legume Parasponia.</title>
        <authorList>
            <person name="Van Velzen R."/>
            <person name="Holmer R."/>
            <person name="Bu F."/>
            <person name="Rutten L."/>
            <person name="Van Zeijl A."/>
            <person name="Liu W."/>
            <person name="Santuari L."/>
            <person name="Cao Q."/>
            <person name="Sharma T."/>
            <person name="Shen D."/>
            <person name="Roswanjaya Y."/>
            <person name="Wardhani T."/>
            <person name="Kalhor M.S."/>
            <person name="Jansen J."/>
            <person name="Van den Hoogen J."/>
            <person name="Gungor B."/>
            <person name="Hartog M."/>
            <person name="Hontelez J."/>
            <person name="Verver J."/>
            <person name="Yang W.-C."/>
            <person name="Schijlen E."/>
            <person name="Repin R."/>
            <person name="Schilthuizen M."/>
            <person name="Schranz E."/>
            <person name="Heidstra R."/>
            <person name="Miyata K."/>
            <person name="Fedorova E."/>
            <person name="Kohlen W."/>
            <person name="Bisseling T."/>
            <person name="Smit S."/>
            <person name="Geurts R."/>
        </authorList>
    </citation>
    <scope>NUCLEOTIDE SEQUENCE [LARGE SCALE GENOMIC DNA]</scope>
    <source>
        <strain evidence="3">cv. RG33-2</strain>
    </source>
</reference>
<feature type="compositionally biased region" description="Basic and acidic residues" evidence="1">
    <location>
        <begin position="19"/>
        <end position="33"/>
    </location>
</feature>
<evidence type="ECO:0000313" key="2">
    <source>
        <dbReference type="EMBL" id="PON67329.1"/>
    </source>
</evidence>
<dbReference type="OrthoDB" id="1649103at2759"/>
<gene>
    <name evidence="2" type="ORF">TorRG33x02_265020</name>
</gene>